<protein>
    <submittedName>
        <fullName evidence="4">Uncharacterized protein LOC114843542 isoform X1</fullName>
    </submittedName>
</protein>
<feature type="transmembrane region" description="Helical" evidence="2">
    <location>
        <begin position="307"/>
        <end position="325"/>
    </location>
</feature>
<evidence type="ECO:0000313" key="4">
    <source>
        <dbReference type="RefSeq" id="XP_028986025.2"/>
    </source>
</evidence>
<proteinExistence type="predicted"/>
<accession>A0A6P7KWL7</accession>
<keyword evidence="3" id="KW-1185">Reference proteome</keyword>
<dbReference type="GeneID" id="114843542"/>
<name>A0A6P7KWL7_BETSP</name>
<dbReference type="OrthoDB" id="8950160at2759"/>
<evidence type="ECO:0000313" key="3">
    <source>
        <dbReference type="Proteomes" id="UP000515150"/>
    </source>
</evidence>
<keyword evidence="2" id="KW-0472">Membrane</keyword>
<evidence type="ECO:0000256" key="2">
    <source>
        <dbReference type="SAM" id="Phobius"/>
    </source>
</evidence>
<dbReference type="RefSeq" id="XP_028986025.2">
    <property type="nucleotide sequence ID" value="XM_029130192.2"/>
</dbReference>
<sequence length="326" mass="35096">MMLLTSWISHLTREDTLRLISAHMFTLSTTMEDCSLSQPESGRGLCTQESGQDGFSSDMRHRFSDNYTERQPFTIKGNTGPHPVSVAHLHVLPMMPEAHSANKNLTNLMRSTAQEIDLAQAEAAAMPGGTPPKTSAVAAKQPDVEMEAGCMKRPDKEPDRLAEPKGPVLVAGKRRSRGTRGTKGHRKRKWKVCLFILMAVVPVVQSCARAPAFVCLDQKRCTNIISIFGLNNTNLYQRAPEGRFPPCSGSTVPPDGGCAVCLNSNVTILCSEAAGHYLEVEANGETIDNALIAPTEPVQLCGRGHTLAAGLGLVLVLAAVLLIACK</sequence>
<dbReference type="AlphaFoldDB" id="A0A6P7KWL7"/>
<organism evidence="3 4">
    <name type="scientific">Betta splendens</name>
    <name type="common">Siamese fighting fish</name>
    <dbReference type="NCBI Taxonomy" id="158456"/>
    <lineage>
        <taxon>Eukaryota</taxon>
        <taxon>Metazoa</taxon>
        <taxon>Chordata</taxon>
        <taxon>Craniata</taxon>
        <taxon>Vertebrata</taxon>
        <taxon>Euteleostomi</taxon>
        <taxon>Actinopterygii</taxon>
        <taxon>Neopterygii</taxon>
        <taxon>Teleostei</taxon>
        <taxon>Neoteleostei</taxon>
        <taxon>Acanthomorphata</taxon>
        <taxon>Anabantaria</taxon>
        <taxon>Anabantiformes</taxon>
        <taxon>Anabantoidei</taxon>
        <taxon>Osphronemidae</taxon>
        <taxon>Betta</taxon>
    </lineage>
</organism>
<reference evidence="4" key="1">
    <citation type="submission" date="2025-08" db="UniProtKB">
        <authorList>
            <consortium name="RefSeq"/>
        </authorList>
    </citation>
    <scope>IDENTIFICATION</scope>
</reference>
<dbReference type="KEGG" id="bspl:114843542"/>
<keyword evidence="2" id="KW-0812">Transmembrane</keyword>
<dbReference type="Proteomes" id="UP000515150">
    <property type="component" value="Chromosome 16"/>
</dbReference>
<gene>
    <name evidence="4" type="primary">LOC114843542</name>
</gene>
<evidence type="ECO:0000256" key="1">
    <source>
        <dbReference type="SAM" id="MobiDB-lite"/>
    </source>
</evidence>
<dbReference type="InParanoid" id="A0A6P7KWL7"/>
<keyword evidence="2" id="KW-1133">Transmembrane helix</keyword>
<feature type="region of interest" description="Disordered" evidence="1">
    <location>
        <begin position="36"/>
        <end position="60"/>
    </location>
</feature>